<dbReference type="EnsemblFungi" id="CEF76639">
    <property type="protein sequence ID" value="CEF76639"/>
    <property type="gene ID" value="FGRRES_08328_M"/>
</dbReference>
<feature type="compositionally biased region" description="Low complexity" evidence="10">
    <location>
        <begin position="194"/>
        <end position="204"/>
    </location>
</feature>
<evidence type="ECO:0000256" key="6">
    <source>
        <dbReference type="ARBA" id="ARBA00023125"/>
    </source>
</evidence>
<dbReference type="GO" id="GO:0000725">
    <property type="term" value="P:recombinational repair"/>
    <property type="evidence" value="ECO:0007669"/>
    <property type="project" value="TreeGrafter"/>
</dbReference>
<evidence type="ECO:0000256" key="2">
    <source>
        <dbReference type="ARBA" id="ARBA00007053"/>
    </source>
</evidence>
<comment type="similarity">
    <text evidence="2">Belongs to the MGM101 family.</text>
</comment>
<dbReference type="GO" id="GO:0000262">
    <property type="term" value="C:mitochondrial chromosome"/>
    <property type="evidence" value="ECO:0007669"/>
    <property type="project" value="InterPro"/>
</dbReference>
<keyword evidence="13" id="KW-1185">Reference proteome</keyword>
<sequence length="388" mass="43135">MSKEEINAQQSANTEDDDEPDEWDKRIFSTGCADENAKMTDCYFEKKDWRACTAEIIIHKSFTPSSHQAPPTPHPNTTNSTMFASRRAFFAARRQAPLISNRSIVPALRSYSVDADITQQNPSEDITEGNQEDAAAKPKYARTTAAKPSTATKPAPVRASTAAKPATPAATRAATTSSFPPKSGSKLANPHTPVSVSKSTLSESSETDVESTHDINWETSWFGLGVKPVTLEQNEVLSRPIDVEDVEVKPDGIVYLPEVKYRRRLNEAFGPMGWGMVHRGDVVVGQNIVTREYALIVNGRIVSQSQGVNNFFSPEGVPAAIEGAKSNALMRCCKDLGIASELWDPVFIRWFRKNYMEERWVEHATTKKKRTFWYKKGLAEAVYPYKLV</sequence>
<accession>A0A098DCF9</accession>
<reference evidence="12" key="4">
    <citation type="submission" date="2017-01" db="UniProtKB">
        <authorList>
            <consortium name="EnsemblFungi"/>
        </authorList>
    </citation>
    <scope>IDENTIFICATION</scope>
    <source>
        <strain evidence="12">PH-1 / ATCC MYA-4620 / FGSC 9075 / NRRL 31084</strain>
    </source>
</reference>
<gene>
    <name evidence="12" type="primary">FG08328.1</name>
    <name evidence="11" type="ORF">FGRAMPH1_01T09673</name>
</gene>
<evidence type="ECO:0000256" key="8">
    <source>
        <dbReference type="ARBA" id="ARBA00023204"/>
    </source>
</evidence>
<dbReference type="PANTHER" id="PTHR31404">
    <property type="entry name" value="MITOCHONDRIAL GENOME MAINTENANCE PROTEIN MGM101"/>
    <property type="match status" value="1"/>
</dbReference>
<protein>
    <recommendedName>
        <fullName evidence="3">Mitochondrial genome maintenance protein MGM101</fullName>
    </recommendedName>
</protein>
<keyword evidence="8" id="KW-0234">DNA repair</keyword>
<reference evidence="11 13" key="3">
    <citation type="journal article" date="2015" name="BMC Genomics">
        <title>The completed genome sequence of the pathogenic ascomycete fungus Fusarium graminearum.</title>
        <authorList>
            <person name="King R."/>
            <person name="Urban M."/>
            <person name="Hammond-Kosack M.C."/>
            <person name="Hassani-Pak K."/>
            <person name="Hammond-Kosack K.E."/>
        </authorList>
    </citation>
    <scope>NUCLEOTIDE SEQUENCE [LARGE SCALE GENOMIC DNA]</scope>
    <source>
        <strain evidence="13">ATCC MYA-4620 / CBS 123657 / FGSC 9075 / NRRL 31084 / PH-1</strain>
        <strain evidence="11">PH-1</strain>
    </source>
</reference>
<evidence type="ECO:0000256" key="10">
    <source>
        <dbReference type="SAM" id="MobiDB-lite"/>
    </source>
</evidence>
<keyword evidence="7" id="KW-0496">Mitochondrion</keyword>
<feature type="compositionally biased region" description="Low complexity" evidence="10">
    <location>
        <begin position="143"/>
        <end position="177"/>
    </location>
</feature>
<keyword evidence="9" id="KW-1135">Mitochondrion nucleoid</keyword>
<keyword evidence="5" id="KW-0809">Transit peptide</keyword>
<feature type="region of interest" description="Disordered" evidence="10">
    <location>
        <begin position="1"/>
        <end position="26"/>
    </location>
</feature>
<keyword evidence="6" id="KW-0238">DNA-binding</keyword>
<dbReference type="Pfam" id="PF06420">
    <property type="entry name" value="Mgm101p"/>
    <property type="match status" value="1"/>
</dbReference>
<evidence type="ECO:0000313" key="12">
    <source>
        <dbReference type="EnsemblFungi" id="CEF76639"/>
    </source>
</evidence>
<evidence type="ECO:0000256" key="3">
    <source>
        <dbReference type="ARBA" id="ARBA00013628"/>
    </source>
</evidence>
<evidence type="ECO:0000256" key="4">
    <source>
        <dbReference type="ARBA" id="ARBA00022763"/>
    </source>
</evidence>
<dbReference type="eggNOG" id="ENOG502RXU4">
    <property type="taxonomic scope" value="Eukaryota"/>
</dbReference>
<accession>A0A0E0RZG4</accession>
<dbReference type="InterPro" id="IPR009446">
    <property type="entry name" value="Mgm101"/>
</dbReference>
<evidence type="ECO:0000256" key="9">
    <source>
        <dbReference type="ARBA" id="ARBA00023271"/>
    </source>
</evidence>
<reference evidence="12 13" key="1">
    <citation type="journal article" date="2007" name="Science">
        <title>The Fusarium graminearum genome reveals a link between localized polymorphism and pathogen specialization.</title>
        <authorList>
            <person name="Cuomo C.A."/>
            <person name="Gueldener U."/>
            <person name="Xu J.-R."/>
            <person name="Trail F."/>
            <person name="Turgeon B.G."/>
            <person name="Di Pietro A."/>
            <person name="Walton J.D."/>
            <person name="Ma L.-J."/>
            <person name="Baker S.E."/>
            <person name="Rep M."/>
            <person name="Adam G."/>
            <person name="Antoniw J."/>
            <person name="Baldwin T."/>
            <person name="Calvo S.E."/>
            <person name="Chang Y.-L."/>
            <person name="DeCaprio D."/>
            <person name="Gale L.R."/>
            <person name="Gnerre S."/>
            <person name="Goswami R.S."/>
            <person name="Hammond-Kosack K."/>
            <person name="Harris L.J."/>
            <person name="Hilburn K."/>
            <person name="Kennell J.C."/>
            <person name="Kroken S."/>
            <person name="Magnuson J.K."/>
            <person name="Mannhaupt G."/>
            <person name="Mauceli E.W."/>
            <person name="Mewes H.-W."/>
            <person name="Mitterbauer R."/>
            <person name="Muehlbauer G."/>
            <person name="Muensterkoetter M."/>
            <person name="Nelson D."/>
            <person name="O'Donnell K."/>
            <person name="Ouellet T."/>
            <person name="Qi W."/>
            <person name="Quesneville H."/>
            <person name="Roncero M.I.G."/>
            <person name="Seong K.-Y."/>
            <person name="Tetko I.V."/>
            <person name="Urban M."/>
            <person name="Waalwijk C."/>
            <person name="Ward T.J."/>
            <person name="Yao J."/>
            <person name="Birren B.W."/>
            <person name="Kistler H.C."/>
        </authorList>
    </citation>
    <scope>NUCLEOTIDE SEQUENCE [LARGE SCALE GENOMIC DNA]</scope>
    <source>
        <strain evidence="13">ATCC MYA-4620 / CBS 123657 / FGSC 9075 / NRRL 31084 / PH-1</strain>
        <strain evidence="12">PH-1 / ATCC MYA-4620 / FGSC 9075 / NRRL 31084</strain>
    </source>
</reference>
<dbReference type="VEuPathDB" id="FungiDB:FGRAMPH1_01G09673"/>
<dbReference type="InParanoid" id="A0A098DCF9"/>
<dbReference type="EMBL" id="HG970333">
    <property type="protein sequence ID" value="CEF76639.1"/>
    <property type="molecule type" value="Genomic_DNA"/>
</dbReference>
<evidence type="ECO:0000256" key="1">
    <source>
        <dbReference type="ARBA" id="ARBA00004436"/>
    </source>
</evidence>
<dbReference type="AlphaFoldDB" id="A0A098DCF9"/>
<dbReference type="GO" id="GO:0003697">
    <property type="term" value="F:single-stranded DNA binding"/>
    <property type="evidence" value="ECO:0007669"/>
    <property type="project" value="InterPro"/>
</dbReference>
<organism evidence="11 13">
    <name type="scientific">Gibberella zeae (strain ATCC MYA-4620 / CBS 123657 / FGSC 9075 / NRRL 31084 / PH-1)</name>
    <name type="common">Wheat head blight fungus</name>
    <name type="synonym">Fusarium graminearum</name>
    <dbReference type="NCBI Taxonomy" id="229533"/>
    <lineage>
        <taxon>Eukaryota</taxon>
        <taxon>Fungi</taxon>
        <taxon>Dikarya</taxon>
        <taxon>Ascomycota</taxon>
        <taxon>Pezizomycotina</taxon>
        <taxon>Sordariomycetes</taxon>
        <taxon>Hypocreomycetidae</taxon>
        <taxon>Hypocreales</taxon>
        <taxon>Nectriaceae</taxon>
        <taxon>Fusarium</taxon>
    </lineage>
</organism>
<keyword evidence="4" id="KW-0227">DNA damage</keyword>
<reference evidence="12 13" key="2">
    <citation type="journal article" date="2010" name="Nature">
        <title>Comparative genomics reveals mobile pathogenicity chromosomes in Fusarium.</title>
        <authorList>
            <person name="Ma L.J."/>
            <person name="van der Does H.C."/>
            <person name="Borkovich K.A."/>
            <person name="Coleman J.J."/>
            <person name="Daboussi M.J."/>
            <person name="Di Pietro A."/>
            <person name="Dufresne M."/>
            <person name="Freitag M."/>
            <person name="Grabherr M."/>
            <person name="Henrissat B."/>
            <person name="Houterman P.M."/>
            <person name="Kang S."/>
            <person name="Shim W.B."/>
            <person name="Woloshuk C."/>
            <person name="Xie X."/>
            <person name="Xu J.R."/>
            <person name="Antoniw J."/>
            <person name="Baker S.E."/>
            <person name="Bluhm B.H."/>
            <person name="Breakspear A."/>
            <person name="Brown D.W."/>
            <person name="Butchko R.A."/>
            <person name="Chapman S."/>
            <person name="Coulson R."/>
            <person name="Coutinho P.M."/>
            <person name="Danchin E.G."/>
            <person name="Diener A."/>
            <person name="Gale L.R."/>
            <person name="Gardiner D.M."/>
            <person name="Goff S."/>
            <person name="Hammond-Kosack K.E."/>
            <person name="Hilburn K."/>
            <person name="Hua-Van A."/>
            <person name="Jonkers W."/>
            <person name="Kazan K."/>
            <person name="Kodira C.D."/>
            <person name="Koehrsen M."/>
            <person name="Kumar L."/>
            <person name="Lee Y.H."/>
            <person name="Li L."/>
            <person name="Manners J.M."/>
            <person name="Miranda-Saavedra D."/>
            <person name="Mukherjee M."/>
            <person name="Park G."/>
            <person name="Park J."/>
            <person name="Park S.Y."/>
            <person name="Proctor R.H."/>
            <person name="Regev A."/>
            <person name="Ruiz-Roldan M.C."/>
            <person name="Sain D."/>
            <person name="Sakthikumar S."/>
            <person name="Sykes S."/>
            <person name="Schwartz D.C."/>
            <person name="Turgeon B.G."/>
            <person name="Wapinski I."/>
            <person name="Yoder O."/>
            <person name="Young S."/>
            <person name="Zeng Q."/>
            <person name="Zhou S."/>
            <person name="Galagan J."/>
            <person name="Cuomo C.A."/>
            <person name="Kistler H.C."/>
            <person name="Rep M."/>
        </authorList>
    </citation>
    <scope>GENOME REANNOTATION</scope>
    <source>
        <strain evidence="13">ATCC MYA-4620 / CBS 123657 / FGSC 9075 / NRRL 31084 / PH-1</strain>
        <strain evidence="12">PH-1 / ATCC MYA-4620 / FGSC 9075 / NRRL 31084</strain>
    </source>
</reference>
<name>A0A098DCF9_GIBZE</name>
<proteinExistence type="inferred from homology"/>
<feature type="region of interest" description="Disordered" evidence="10">
    <location>
        <begin position="119"/>
        <end position="212"/>
    </location>
</feature>
<evidence type="ECO:0000313" key="11">
    <source>
        <dbReference type="EMBL" id="CEF76639.1"/>
    </source>
</evidence>
<dbReference type="FunCoup" id="A0A098DCF9">
    <property type="interactions" value="260"/>
</dbReference>
<evidence type="ECO:0000256" key="5">
    <source>
        <dbReference type="ARBA" id="ARBA00022946"/>
    </source>
</evidence>
<dbReference type="GO" id="GO:0036297">
    <property type="term" value="P:interstrand cross-link repair"/>
    <property type="evidence" value="ECO:0007669"/>
    <property type="project" value="TreeGrafter"/>
</dbReference>
<comment type="subcellular location">
    <subcellularLocation>
        <location evidence="1">Mitochondrion matrix</location>
        <location evidence="1">Mitochondrion nucleoid</location>
    </subcellularLocation>
</comment>
<evidence type="ECO:0000313" key="13">
    <source>
        <dbReference type="Proteomes" id="UP000070720"/>
    </source>
</evidence>
<evidence type="ECO:0000256" key="7">
    <source>
        <dbReference type="ARBA" id="ARBA00023128"/>
    </source>
</evidence>
<dbReference type="Proteomes" id="UP000070720">
    <property type="component" value="Chromosome 2"/>
</dbReference>
<dbReference type="PANTHER" id="PTHR31404:SF0">
    <property type="entry name" value="MITOCHONDRIAL GENOME MAINTENANCE PROTEIN MGM101"/>
    <property type="match status" value="1"/>
</dbReference>
<dbReference type="STRING" id="229533.A0A098DCF9"/>